<dbReference type="InterPro" id="IPR001279">
    <property type="entry name" value="Metallo-B-lactamas"/>
</dbReference>
<dbReference type="Proteomes" id="UP000315636">
    <property type="component" value="Unassembled WGS sequence"/>
</dbReference>
<dbReference type="OrthoDB" id="9802248at2"/>
<dbReference type="GO" id="GO:0046872">
    <property type="term" value="F:metal ion binding"/>
    <property type="evidence" value="ECO:0007669"/>
    <property type="project" value="UniProtKB-KW"/>
</dbReference>
<dbReference type="GO" id="GO:0016787">
    <property type="term" value="F:hydrolase activity"/>
    <property type="evidence" value="ECO:0007669"/>
    <property type="project" value="UniProtKB-KW"/>
</dbReference>
<dbReference type="SUPFAM" id="SSF56281">
    <property type="entry name" value="Metallo-hydrolase/oxidoreductase"/>
    <property type="match status" value="1"/>
</dbReference>
<dbReference type="InterPro" id="IPR051453">
    <property type="entry name" value="MBL_Glyoxalase_II"/>
</dbReference>
<dbReference type="SMART" id="SM00849">
    <property type="entry name" value="Lactamase_B"/>
    <property type="match status" value="1"/>
</dbReference>
<dbReference type="Pfam" id="PF00753">
    <property type="entry name" value="Lactamase_B"/>
    <property type="match status" value="1"/>
</dbReference>
<keyword evidence="2" id="KW-0479">Metal-binding</keyword>
<keyword evidence="4" id="KW-0862">Zinc</keyword>
<evidence type="ECO:0000256" key="2">
    <source>
        <dbReference type="ARBA" id="ARBA00022723"/>
    </source>
</evidence>
<evidence type="ECO:0000313" key="6">
    <source>
        <dbReference type="EMBL" id="SMO95516.1"/>
    </source>
</evidence>
<gene>
    <name evidence="6" type="ORF">SAMN06264849_1203</name>
</gene>
<evidence type="ECO:0000256" key="4">
    <source>
        <dbReference type="ARBA" id="ARBA00022833"/>
    </source>
</evidence>
<keyword evidence="3" id="KW-0378">Hydrolase</keyword>
<comment type="cofactor">
    <cofactor evidence="1">
        <name>Zn(2+)</name>
        <dbReference type="ChEBI" id="CHEBI:29105"/>
    </cofactor>
</comment>
<accession>A0A521FHB6</accession>
<proteinExistence type="predicted"/>
<dbReference type="CDD" id="cd16275">
    <property type="entry name" value="BaeB-like_MBL-fold"/>
    <property type="match status" value="1"/>
</dbReference>
<dbReference type="Gene3D" id="3.60.15.10">
    <property type="entry name" value="Ribonuclease Z/Hydroxyacylglutathione hydrolase-like"/>
    <property type="match status" value="1"/>
</dbReference>
<evidence type="ECO:0000256" key="1">
    <source>
        <dbReference type="ARBA" id="ARBA00001947"/>
    </source>
</evidence>
<evidence type="ECO:0000259" key="5">
    <source>
        <dbReference type="SMART" id="SM00849"/>
    </source>
</evidence>
<evidence type="ECO:0000256" key="3">
    <source>
        <dbReference type="ARBA" id="ARBA00022801"/>
    </source>
</evidence>
<evidence type="ECO:0000313" key="7">
    <source>
        <dbReference type="Proteomes" id="UP000315636"/>
    </source>
</evidence>
<organism evidence="6 7">
    <name type="scientific">Melghirimyces algeriensis</name>
    <dbReference type="NCBI Taxonomy" id="910412"/>
    <lineage>
        <taxon>Bacteria</taxon>
        <taxon>Bacillati</taxon>
        <taxon>Bacillota</taxon>
        <taxon>Bacilli</taxon>
        <taxon>Bacillales</taxon>
        <taxon>Thermoactinomycetaceae</taxon>
        <taxon>Melghirimyces</taxon>
    </lineage>
</organism>
<dbReference type="PANTHER" id="PTHR46233">
    <property type="entry name" value="HYDROXYACYLGLUTATHIONE HYDROLASE GLOC"/>
    <property type="match status" value="1"/>
</dbReference>
<sequence length="222" mass="25488">MIYDHYTLRMSYHLFINYTYLIVEPNSGHAIVVDPAWELDKITQQLEKAHANLRAILLTHSHYDHVNLVPTLSDWMQPDVFMSQKEIDASGFRCKRLHAVNDKDRLLLGELPFHCLLTPGHTAGSMCFQLEKSLFTGDTLFTEGCGACPVPGGSPEAMYLSMQRLKAEIKDDVRIFPGHSFGMSPGQTMGHLCKNNIYLQLNREHFIRFRMRKNQQGLFDFQ</sequence>
<protein>
    <submittedName>
        <fullName evidence="6">Glyoxylase, beta-lactamase superfamily II</fullName>
    </submittedName>
</protein>
<name>A0A521FHB6_9BACL</name>
<reference evidence="6 7" key="1">
    <citation type="submission" date="2017-05" db="EMBL/GenBank/DDBJ databases">
        <authorList>
            <person name="Varghese N."/>
            <person name="Submissions S."/>
        </authorList>
    </citation>
    <scope>NUCLEOTIDE SEQUENCE [LARGE SCALE GENOMIC DNA]</scope>
    <source>
        <strain evidence="6 7">DSM 45474</strain>
    </source>
</reference>
<dbReference type="AlphaFoldDB" id="A0A521FHB6"/>
<dbReference type="PANTHER" id="PTHR46233:SF3">
    <property type="entry name" value="HYDROXYACYLGLUTATHIONE HYDROLASE GLOC"/>
    <property type="match status" value="1"/>
</dbReference>
<feature type="domain" description="Metallo-beta-lactamase" evidence="5">
    <location>
        <begin position="16"/>
        <end position="179"/>
    </location>
</feature>
<keyword evidence="7" id="KW-1185">Reference proteome</keyword>
<dbReference type="InterPro" id="IPR036866">
    <property type="entry name" value="RibonucZ/Hydroxyglut_hydro"/>
</dbReference>
<dbReference type="EMBL" id="FXTI01000020">
    <property type="protein sequence ID" value="SMO95516.1"/>
    <property type="molecule type" value="Genomic_DNA"/>
</dbReference>